<proteinExistence type="predicted"/>
<gene>
    <name evidence="1" type="primary">GPI10</name>
    <name evidence="1" type="ORF">FBU59_005374</name>
</gene>
<evidence type="ECO:0000313" key="2">
    <source>
        <dbReference type="Proteomes" id="UP001150603"/>
    </source>
</evidence>
<comment type="caution">
    <text evidence="1">The sequence shown here is derived from an EMBL/GenBank/DDBJ whole genome shotgun (WGS) entry which is preliminary data.</text>
</comment>
<sequence length="221" mass="24895">MATIDRVGYGEWVFPPYSFYRFNVHEGLATWFGESSPFYHLVVSFPIMFTSMLPFVVHGVWVAYTTQAVSIEPAMVAVLASFVFSLVGHMEYRFLYPLLPIGFMYAAVSLQTLAAKAPAVSTDSKLPNLTAGKLLVFLVVTNLPAMLYLNLVHQRGVVDVMAYLRNADATSIGFIMPCHSTPFYSHLHKNIPMWFLSCEPPLERAHLESHYCEADDFEQNP</sequence>
<keyword evidence="2" id="KW-1185">Reference proteome</keyword>
<dbReference type="EMBL" id="JANBPW010004238">
    <property type="protein sequence ID" value="KAJ1935476.1"/>
    <property type="molecule type" value="Genomic_DNA"/>
</dbReference>
<organism evidence="1 2">
    <name type="scientific">Linderina macrospora</name>
    <dbReference type="NCBI Taxonomy" id="4868"/>
    <lineage>
        <taxon>Eukaryota</taxon>
        <taxon>Fungi</taxon>
        <taxon>Fungi incertae sedis</taxon>
        <taxon>Zoopagomycota</taxon>
        <taxon>Kickxellomycotina</taxon>
        <taxon>Kickxellomycetes</taxon>
        <taxon>Kickxellales</taxon>
        <taxon>Kickxellaceae</taxon>
        <taxon>Linderina</taxon>
    </lineage>
</organism>
<protein>
    <submittedName>
        <fullName evidence="1">Glycosylphosphatidylinositol anchor biosynthesis</fullName>
    </submittedName>
</protein>
<accession>A0ACC1J2T8</accession>
<evidence type="ECO:0000313" key="1">
    <source>
        <dbReference type="EMBL" id="KAJ1935476.1"/>
    </source>
</evidence>
<dbReference type="Proteomes" id="UP001150603">
    <property type="component" value="Unassembled WGS sequence"/>
</dbReference>
<reference evidence="1" key="1">
    <citation type="submission" date="2022-07" db="EMBL/GenBank/DDBJ databases">
        <title>Phylogenomic reconstructions and comparative analyses of Kickxellomycotina fungi.</title>
        <authorList>
            <person name="Reynolds N.K."/>
            <person name="Stajich J.E."/>
            <person name="Barry K."/>
            <person name="Grigoriev I.V."/>
            <person name="Crous P."/>
            <person name="Smith M.E."/>
        </authorList>
    </citation>
    <scope>NUCLEOTIDE SEQUENCE</scope>
    <source>
        <strain evidence="1">NRRL 5244</strain>
    </source>
</reference>
<feature type="non-terminal residue" evidence="1">
    <location>
        <position position="221"/>
    </location>
</feature>
<name>A0ACC1J2T8_9FUNG</name>